<evidence type="ECO:0008006" key="4">
    <source>
        <dbReference type="Google" id="ProtNLM"/>
    </source>
</evidence>
<dbReference type="Proteomes" id="UP001500630">
    <property type="component" value="Unassembled WGS sequence"/>
</dbReference>
<feature type="transmembrane region" description="Helical" evidence="1">
    <location>
        <begin position="153"/>
        <end position="172"/>
    </location>
</feature>
<comment type="caution">
    <text evidence="2">The sequence shown here is derived from an EMBL/GenBank/DDBJ whole genome shotgun (WGS) entry which is preliminary data.</text>
</comment>
<accession>A0ABP6V7U2</accession>
<keyword evidence="1" id="KW-1133">Transmembrane helix</keyword>
<proteinExistence type="predicted"/>
<organism evidence="2 3">
    <name type="scientific">Nonomuraea rosea</name>
    <dbReference type="NCBI Taxonomy" id="638574"/>
    <lineage>
        <taxon>Bacteria</taxon>
        <taxon>Bacillati</taxon>
        <taxon>Actinomycetota</taxon>
        <taxon>Actinomycetes</taxon>
        <taxon>Streptosporangiales</taxon>
        <taxon>Streptosporangiaceae</taxon>
        <taxon>Nonomuraea</taxon>
    </lineage>
</organism>
<dbReference type="RefSeq" id="WP_345558000.1">
    <property type="nucleotide sequence ID" value="NZ_BAABDQ010000001.1"/>
</dbReference>
<evidence type="ECO:0000313" key="3">
    <source>
        <dbReference type="Proteomes" id="UP001500630"/>
    </source>
</evidence>
<keyword evidence="3" id="KW-1185">Reference proteome</keyword>
<feature type="transmembrane region" description="Helical" evidence="1">
    <location>
        <begin position="6"/>
        <end position="23"/>
    </location>
</feature>
<keyword evidence="1" id="KW-0472">Membrane</keyword>
<keyword evidence="1" id="KW-0812">Transmembrane</keyword>
<name>A0ABP6V7U2_9ACTN</name>
<feature type="transmembrane region" description="Helical" evidence="1">
    <location>
        <begin position="184"/>
        <end position="205"/>
    </location>
</feature>
<evidence type="ECO:0000256" key="1">
    <source>
        <dbReference type="SAM" id="Phobius"/>
    </source>
</evidence>
<sequence length="328" mass="34692">MDLVWPATAWALWVATLAAAFKLSSRRRVPGLSEQGEVPAPVAELLRGMRSQEVFHTTLSGLAGRGRVVIEGDRLSLVDGGGGALPPYERVEGGGGALPPYERWVLERVTARLAGAPHAPVVSLMPEGPDLDGGLVPLVRQCAIDLGLARRRWPSMIVPVLLAAGLVVPWYATVSAAGLSWPGMIATMVSFVAGVGLLMAGRGFLLTARGREIARSGPAPVSPEQEWIFTGSGWHGTEIEAAGAVPEGPKRQEVTGHVVKRWVVAEPGGGGDAPDFYLALHDGSSEKATAFLVDQGVYQDVLPGDAVRLLVSPRSGTVVRVLAHERHW</sequence>
<dbReference type="EMBL" id="BAABDQ010000001">
    <property type="protein sequence ID" value="GAA3528440.1"/>
    <property type="molecule type" value="Genomic_DNA"/>
</dbReference>
<evidence type="ECO:0000313" key="2">
    <source>
        <dbReference type="EMBL" id="GAA3528440.1"/>
    </source>
</evidence>
<protein>
    <recommendedName>
        <fullName evidence="4">DUF2207 domain-containing protein</fullName>
    </recommendedName>
</protein>
<reference evidence="3" key="1">
    <citation type="journal article" date="2019" name="Int. J. Syst. Evol. Microbiol.">
        <title>The Global Catalogue of Microorganisms (GCM) 10K type strain sequencing project: providing services to taxonomists for standard genome sequencing and annotation.</title>
        <authorList>
            <consortium name="The Broad Institute Genomics Platform"/>
            <consortium name="The Broad Institute Genome Sequencing Center for Infectious Disease"/>
            <person name="Wu L."/>
            <person name="Ma J."/>
        </authorList>
    </citation>
    <scope>NUCLEOTIDE SEQUENCE [LARGE SCALE GENOMIC DNA]</scope>
    <source>
        <strain evidence="3">JCM 17326</strain>
    </source>
</reference>
<gene>
    <name evidence="2" type="ORF">GCM10022419_004080</name>
</gene>